<evidence type="ECO:0000259" key="1">
    <source>
        <dbReference type="Pfam" id="PF13860"/>
    </source>
</evidence>
<proteinExistence type="predicted"/>
<dbReference type="AlphaFoldDB" id="D9PH21"/>
<dbReference type="Pfam" id="PF13860">
    <property type="entry name" value="FlgD_ig"/>
    <property type="match status" value="1"/>
</dbReference>
<organism evidence="2">
    <name type="scientific">sediment metagenome</name>
    <dbReference type="NCBI Taxonomy" id="749907"/>
    <lineage>
        <taxon>unclassified sequences</taxon>
        <taxon>metagenomes</taxon>
        <taxon>ecological metagenomes</taxon>
    </lineage>
</organism>
<sequence length="371" mass="39603">ITNDGTIRVEAGGYLKNFQSQAVLQGGGRVVLANPNGMLDADGTATNWFINQDGHTIEGGGTITAWIANFGTVLANDRTLTVWGNLFGAGEVRIEGQDASHLATLSYQATSALTTGSLFINEFGRLLLVSTTGLNVLDDFSFALRDEAAWPFASEVLTMTGDGAWQELEVGGEDLGLLPAGFTNNFQHGTLRIEAGANVFLSDAVDNGNRHSPEALYVQNLVLEAGATLNLNGIRLYTYVSPSGTPQLVMIDENNVGDYSHLFAGTLASWSLSGVEDPAATGVELRNRPNPFGASTRLEFVLPEAAPVRLDVYDVTGRHVAKLAEGERAAGRHAVEWNGETERGERARGGVYYGVLTAGRSRTVARMVLSR</sequence>
<dbReference type="Gene3D" id="2.60.40.4070">
    <property type="match status" value="1"/>
</dbReference>
<feature type="non-terminal residue" evidence="2">
    <location>
        <position position="1"/>
    </location>
</feature>
<name>D9PH21_9ZZZZ</name>
<accession>D9PH21</accession>
<dbReference type="InterPro" id="IPR025965">
    <property type="entry name" value="FlgD/Vpr_Ig-like"/>
</dbReference>
<protein>
    <recommendedName>
        <fullName evidence="1">FlgD/Vpr Ig-like domain-containing protein</fullName>
    </recommendedName>
</protein>
<comment type="caution">
    <text evidence="2">The sequence shown here is derived from an EMBL/GenBank/DDBJ whole genome shotgun (WGS) entry which is preliminary data.</text>
</comment>
<reference evidence="2" key="1">
    <citation type="submission" date="2010-07" db="EMBL/GenBank/DDBJ databases">
        <authorList>
            <consortium name="CONSOLIDER consortium CSD2007-00005"/>
            <person name="Guazzaroni M.-E."/>
            <person name="Richter M."/>
            <person name="Garcia-Salamanca A."/>
            <person name="Yarza P."/>
            <person name="Ferrer M."/>
        </authorList>
    </citation>
    <scope>NUCLEOTIDE SEQUENCE</scope>
</reference>
<feature type="domain" description="FlgD/Vpr Ig-like" evidence="1">
    <location>
        <begin position="294"/>
        <end position="358"/>
    </location>
</feature>
<dbReference type="EMBL" id="ADZX01000345">
    <property type="protein sequence ID" value="EFK97144.1"/>
    <property type="molecule type" value="Genomic_DNA"/>
</dbReference>
<gene>
    <name evidence="2" type="ORF">LDC_0818</name>
</gene>
<evidence type="ECO:0000313" key="2">
    <source>
        <dbReference type="EMBL" id="EFK97144.1"/>
    </source>
</evidence>
<reference evidence="2" key="2">
    <citation type="journal article" date="2011" name="Microb. Ecol.">
        <title>Taxonomic and Functional Metagenomic Profiling of the Microbial Community in the Anoxic Sediment of a Sub-saline Shallow Lake (Laguna de Carrizo, Central Spain).</title>
        <authorList>
            <person name="Ferrer M."/>
            <person name="Guazzaroni M.E."/>
            <person name="Richter M."/>
            <person name="Garcia-Salamanca A."/>
            <person name="Yarza P."/>
            <person name="Suarez-Suarez A."/>
            <person name="Solano J."/>
            <person name="Alcaide M."/>
            <person name="van Dillewijn P."/>
            <person name="Molina-Henares M.A."/>
            <person name="Lopez-Cortes N."/>
            <person name="Al-Ramahi Y."/>
            <person name="Guerrero C."/>
            <person name="Acosta A."/>
            <person name="de Eugenio L.I."/>
            <person name="Martinez V."/>
            <person name="Marques S."/>
            <person name="Rojo F."/>
            <person name="Santero E."/>
            <person name="Genilloud O."/>
            <person name="Perez-Perez J."/>
            <person name="Rossello-Mora R."/>
            <person name="Ramos J.L."/>
        </authorList>
    </citation>
    <scope>NUCLEOTIDE SEQUENCE</scope>
</reference>